<feature type="domain" description="Mechanosensitive ion channel MscS" evidence="10">
    <location>
        <begin position="622"/>
        <end position="688"/>
    </location>
</feature>
<feature type="transmembrane region" description="Helical" evidence="8">
    <location>
        <begin position="539"/>
        <end position="556"/>
    </location>
</feature>
<feature type="transmembrane region" description="Helical" evidence="8">
    <location>
        <begin position="262"/>
        <end position="286"/>
    </location>
</feature>
<feature type="region of interest" description="Disordered" evidence="7">
    <location>
        <begin position="798"/>
        <end position="843"/>
    </location>
</feature>
<dbReference type="InterPro" id="IPR006685">
    <property type="entry name" value="MscS_channel_2nd"/>
</dbReference>
<dbReference type="GO" id="GO:0008381">
    <property type="term" value="F:mechanosensitive monoatomic ion channel activity"/>
    <property type="evidence" value="ECO:0007669"/>
    <property type="project" value="UniProtKB-ARBA"/>
</dbReference>
<dbReference type="OrthoDB" id="9799209at2"/>
<sequence>MRAVLSRLLPLVLLVLLMAAGPAPAQSRAWWLGGVVGSGAASAQTDPAPAPAETGIDYRAWATFAGQTERMISDPTTVSDRLESLRGELAAWRERFLQAQSANKPRIDTLREQIAALGPAPAEGSTEPPELAERRAELNTQLAAAQAPAIAAEEAYRRADGLIHEADSILRARDASKLVRRDPAPVNPANWTMAAAALSGFATDLWADLSASWADPARRSSLVQAAPLLLGELLIAALLLWQGRRWIDRVIQRLQDRLPTGWWGVVELPLSLTQVILPVAALLFLTSALEQTGFLGPLAESIATDGVMTAGLVISVMLWIGWHVFPADERLTQVVVLPAPRRAEGRLHVTLAAMAMGAEALLAPAFTAGAYGVAAVSTVNYPVTALIGLLLFRLGQLLRQSAAIENDGQETPGFRPLILTILGKAAMAIGIVGPILGAIGYIALADAMVRPALSTLGLLAVVALLQRLIYDIYAVVTRGDPRLARDALIPVLISFALVLAAIPVLALLWGVRSADLWEYWTRFREGFRLGDTRISPTDFVMLGVIFGIGYGVTRLMQGALRTTILPKTSLDTGGKNAIVAGVGYVGIVLAALAAITSTGLDLSNLAIVAGALSVGIGFGLQNIVSNFVSGIILLIERPVAEGDWIEVGGIQGIVRGISVRSTKVETFDRTTVIVPNADLISGQVTNWTGFNLNGRLIVPVGVAYGTDTRKVERILREIAEAQPLVVLNPPPAVPFVGFGADSLNFEIRAILRDINFMLSVRSEINHQIAARFAEEGIEIPFAQRDLWIRNPEALTGRAAERPAAALPPEPSSVANPLRDDETLREEPGVSDHAPGYGREDERD</sequence>
<evidence type="ECO:0000256" key="5">
    <source>
        <dbReference type="ARBA" id="ARBA00022989"/>
    </source>
</evidence>
<dbReference type="Gene3D" id="3.30.70.100">
    <property type="match status" value="1"/>
</dbReference>
<dbReference type="Pfam" id="PF12607">
    <property type="entry name" value="DUF3772"/>
    <property type="match status" value="1"/>
</dbReference>
<keyword evidence="14" id="KW-1185">Reference proteome</keyword>
<dbReference type="RefSeq" id="WP_083701078.1">
    <property type="nucleotide sequence ID" value="NZ_BMEH01000001.1"/>
</dbReference>
<feature type="transmembrane region" description="Helical" evidence="8">
    <location>
        <begin position="577"/>
        <end position="595"/>
    </location>
</feature>
<dbReference type="SUPFAM" id="SSF82861">
    <property type="entry name" value="Mechanosensitive channel protein MscS (YggB), transmembrane region"/>
    <property type="match status" value="1"/>
</dbReference>
<feature type="domain" description="Mechanosensitive ion channel MscS C-terminal" evidence="12">
    <location>
        <begin position="698"/>
        <end position="779"/>
    </location>
</feature>
<evidence type="ECO:0000313" key="14">
    <source>
        <dbReference type="Proteomes" id="UP000186141"/>
    </source>
</evidence>
<feature type="transmembrane region" description="Helical" evidence="8">
    <location>
        <begin position="456"/>
        <end position="476"/>
    </location>
</feature>
<dbReference type="Pfam" id="PF21082">
    <property type="entry name" value="MS_channel_3rd"/>
    <property type="match status" value="1"/>
</dbReference>
<dbReference type="Gene3D" id="1.10.287.1260">
    <property type="match status" value="1"/>
</dbReference>
<dbReference type="STRING" id="1086013.SAMN05421774_101149"/>
<feature type="transmembrane region" description="Helical" evidence="8">
    <location>
        <begin position="372"/>
        <end position="392"/>
    </location>
</feature>
<evidence type="ECO:0000256" key="3">
    <source>
        <dbReference type="ARBA" id="ARBA00022475"/>
    </source>
</evidence>
<evidence type="ECO:0000256" key="9">
    <source>
        <dbReference type="SAM" id="SignalP"/>
    </source>
</evidence>
<feature type="transmembrane region" description="Helical" evidence="8">
    <location>
        <begin position="346"/>
        <end position="366"/>
    </location>
</feature>
<feature type="transmembrane region" description="Helical" evidence="8">
    <location>
        <begin position="222"/>
        <end position="241"/>
    </location>
</feature>
<evidence type="ECO:0000256" key="1">
    <source>
        <dbReference type="ARBA" id="ARBA00004651"/>
    </source>
</evidence>
<evidence type="ECO:0000256" key="8">
    <source>
        <dbReference type="SAM" id="Phobius"/>
    </source>
</evidence>
<feature type="domain" description="DUF3772" evidence="11">
    <location>
        <begin position="151"/>
        <end position="210"/>
    </location>
</feature>
<dbReference type="InterPro" id="IPR011066">
    <property type="entry name" value="MscS_channel_C_sf"/>
</dbReference>
<feature type="transmembrane region" description="Helical" evidence="8">
    <location>
        <begin position="425"/>
        <end position="444"/>
    </location>
</feature>
<comment type="similarity">
    <text evidence="2">Belongs to the MscS (TC 1.A.23) family.</text>
</comment>
<evidence type="ECO:0000259" key="11">
    <source>
        <dbReference type="Pfam" id="PF12607"/>
    </source>
</evidence>
<dbReference type="InterPro" id="IPR023408">
    <property type="entry name" value="MscS_beta-dom_sf"/>
</dbReference>
<feature type="signal peptide" evidence="9">
    <location>
        <begin position="1"/>
        <end position="25"/>
    </location>
</feature>
<dbReference type="PROSITE" id="PS01246">
    <property type="entry name" value="UPF0003"/>
    <property type="match status" value="1"/>
</dbReference>
<dbReference type="PANTHER" id="PTHR30347:SF1">
    <property type="entry name" value="MECHANOSENSITIVE CHANNEL MSCK"/>
    <property type="match status" value="1"/>
</dbReference>
<dbReference type="Pfam" id="PF00924">
    <property type="entry name" value="MS_channel_2nd"/>
    <property type="match status" value="1"/>
</dbReference>
<comment type="subcellular location">
    <subcellularLocation>
        <location evidence="1">Cell membrane</location>
        <topology evidence="1">Multi-pass membrane protein</topology>
    </subcellularLocation>
</comment>
<dbReference type="InterPro" id="IPR022249">
    <property type="entry name" value="DUF3772"/>
</dbReference>
<dbReference type="SUPFAM" id="SSF82689">
    <property type="entry name" value="Mechanosensitive channel protein MscS (YggB), C-terminal domain"/>
    <property type="match status" value="1"/>
</dbReference>
<feature type="transmembrane region" description="Helical" evidence="8">
    <location>
        <begin position="306"/>
        <end position="325"/>
    </location>
</feature>
<dbReference type="Gene3D" id="2.30.30.60">
    <property type="match status" value="1"/>
</dbReference>
<dbReference type="SUPFAM" id="SSF50182">
    <property type="entry name" value="Sm-like ribonucleoproteins"/>
    <property type="match status" value="1"/>
</dbReference>
<dbReference type="InterPro" id="IPR049278">
    <property type="entry name" value="MS_channel_C"/>
</dbReference>
<name>A0A1N7K0G5_9RHOB</name>
<dbReference type="PANTHER" id="PTHR30347">
    <property type="entry name" value="POTASSIUM CHANNEL RELATED"/>
    <property type="match status" value="1"/>
</dbReference>
<feature type="compositionally biased region" description="Basic and acidic residues" evidence="7">
    <location>
        <begin position="817"/>
        <end position="829"/>
    </location>
</feature>
<dbReference type="InterPro" id="IPR010920">
    <property type="entry name" value="LSM_dom_sf"/>
</dbReference>
<organism evidence="13 14">
    <name type="scientific">Gemmobacter megaterium</name>
    <dbReference type="NCBI Taxonomy" id="1086013"/>
    <lineage>
        <taxon>Bacteria</taxon>
        <taxon>Pseudomonadati</taxon>
        <taxon>Pseudomonadota</taxon>
        <taxon>Alphaproteobacteria</taxon>
        <taxon>Rhodobacterales</taxon>
        <taxon>Paracoccaceae</taxon>
        <taxon>Gemmobacter</taxon>
    </lineage>
</organism>
<dbReference type="InterPro" id="IPR006686">
    <property type="entry name" value="MscS_channel_CS"/>
</dbReference>
<dbReference type="GO" id="GO:0005886">
    <property type="term" value="C:plasma membrane"/>
    <property type="evidence" value="ECO:0007669"/>
    <property type="project" value="UniProtKB-SubCell"/>
</dbReference>
<evidence type="ECO:0000256" key="7">
    <source>
        <dbReference type="SAM" id="MobiDB-lite"/>
    </source>
</evidence>
<keyword evidence="3" id="KW-1003">Cell membrane</keyword>
<gene>
    <name evidence="13" type="ORF">SAMN05421774_101149</name>
</gene>
<feature type="transmembrane region" description="Helical" evidence="8">
    <location>
        <begin position="607"/>
        <end position="635"/>
    </location>
</feature>
<keyword evidence="5 8" id="KW-1133">Transmembrane helix</keyword>
<feature type="transmembrane region" description="Helical" evidence="8">
    <location>
        <begin position="488"/>
        <end position="511"/>
    </location>
</feature>
<evidence type="ECO:0000313" key="13">
    <source>
        <dbReference type="EMBL" id="SIS55041.1"/>
    </source>
</evidence>
<dbReference type="InterPro" id="IPR011014">
    <property type="entry name" value="MscS_channel_TM-2"/>
</dbReference>
<keyword evidence="6 8" id="KW-0472">Membrane</keyword>
<evidence type="ECO:0000256" key="2">
    <source>
        <dbReference type="ARBA" id="ARBA00008017"/>
    </source>
</evidence>
<evidence type="ECO:0000256" key="6">
    <source>
        <dbReference type="ARBA" id="ARBA00023136"/>
    </source>
</evidence>
<evidence type="ECO:0000259" key="10">
    <source>
        <dbReference type="Pfam" id="PF00924"/>
    </source>
</evidence>
<feature type="chain" id="PRO_5012094280" evidence="9">
    <location>
        <begin position="26"/>
        <end position="843"/>
    </location>
</feature>
<dbReference type="AlphaFoldDB" id="A0A1N7K0G5"/>
<reference evidence="13 14" key="1">
    <citation type="submission" date="2017-01" db="EMBL/GenBank/DDBJ databases">
        <authorList>
            <person name="Mah S.A."/>
            <person name="Swanson W.J."/>
            <person name="Moy G.W."/>
            <person name="Vacquier V.D."/>
        </authorList>
    </citation>
    <scope>NUCLEOTIDE SEQUENCE [LARGE SCALE GENOMIC DNA]</scope>
    <source>
        <strain evidence="13 14">DSM 26375</strain>
    </source>
</reference>
<evidence type="ECO:0000259" key="12">
    <source>
        <dbReference type="Pfam" id="PF21082"/>
    </source>
</evidence>
<keyword evidence="9" id="KW-0732">Signal</keyword>
<proteinExistence type="inferred from homology"/>
<evidence type="ECO:0000256" key="4">
    <source>
        <dbReference type="ARBA" id="ARBA00022692"/>
    </source>
</evidence>
<protein>
    <submittedName>
        <fullName evidence="13">Small-conductance mechanosensitive channel</fullName>
    </submittedName>
</protein>
<dbReference type="Proteomes" id="UP000186141">
    <property type="component" value="Unassembled WGS sequence"/>
</dbReference>
<dbReference type="EMBL" id="FTOT01000001">
    <property type="protein sequence ID" value="SIS55041.1"/>
    <property type="molecule type" value="Genomic_DNA"/>
</dbReference>
<keyword evidence="4 8" id="KW-0812">Transmembrane</keyword>
<dbReference type="InterPro" id="IPR052702">
    <property type="entry name" value="MscS-like_channel"/>
</dbReference>
<accession>A0A1N7K0G5</accession>